<dbReference type="EMBL" id="CP001998">
    <property type="protein sequence ID" value="ADE54046.1"/>
    <property type="molecule type" value="Genomic_DNA"/>
</dbReference>
<name>D5EHK5_CORAD</name>
<reference evidence="1 2" key="1">
    <citation type="journal article" date="2010" name="Stand. Genomic Sci.">
        <title>Complete genome sequence of Coraliomargarita akajimensis type strain (04OKA010-24).</title>
        <authorList>
            <person name="Mavromatis K."/>
            <person name="Abt B."/>
            <person name="Brambilla E."/>
            <person name="Lapidus A."/>
            <person name="Copeland A."/>
            <person name="Deshpande S."/>
            <person name="Nolan M."/>
            <person name="Lucas S."/>
            <person name="Tice H."/>
            <person name="Cheng J.F."/>
            <person name="Han C."/>
            <person name="Detter J.C."/>
            <person name="Woyke T."/>
            <person name="Goodwin L."/>
            <person name="Pitluck S."/>
            <person name="Held B."/>
            <person name="Brettin T."/>
            <person name="Tapia R."/>
            <person name="Ivanova N."/>
            <person name="Mikhailova N."/>
            <person name="Pati A."/>
            <person name="Liolios K."/>
            <person name="Chen A."/>
            <person name="Palaniappan K."/>
            <person name="Land M."/>
            <person name="Hauser L."/>
            <person name="Chang Y.J."/>
            <person name="Jeffries C.D."/>
            <person name="Rohde M."/>
            <person name="Goker M."/>
            <person name="Bristow J."/>
            <person name="Eisen J.A."/>
            <person name="Markowitz V."/>
            <person name="Hugenholtz P."/>
            <person name="Klenk H.P."/>
            <person name="Kyrpides N.C."/>
        </authorList>
    </citation>
    <scope>NUCLEOTIDE SEQUENCE [LARGE SCALE GENOMIC DNA]</scope>
    <source>
        <strain evidence="2">DSM 45221 / IAM 15411 / JCM 23193 / KCTC 12865</strain>
    </source>
</reference>
<dbReference type="HOGENOM" id="CLU_1841743_0_0_0"/>
<evidence type="ECO:0000313" key="2">
    <source>
        <dbReference type="Proteomes" id="UP000000925"/>
    </source>
</evidence>
<protein>
    <recommendedName>
        <fullName evidence="3">STAS/SEC14 domain-containing protein</fullName>
    </recommendedName>
</protein>
<gene>
    <name evidence="1" type="ordered locus">Caka_1024</name>
</gene>
<dbReference type="KEGG" id="caa:Caka_1024"/>
<evidence type="ECO:0008006" key="3">
    <source>
        <dbReference type="Google" id="ProtNLM"/>
    </source>
</evidence>
<evidence type="ECO:0000313" key="1">
    <source>
        <dbReference type="EMBL" id="ADE54046.1"/>
    </source>
</evidence>
<dbReference type="AlphaFoldDB" id="D5EHK5"/>
<dbReference type="Proteomes" id="UP000000925">
    <property type="component" value="Chromosome"/>
</dbReference>
<accession>D5EHK5</accession>
<keyword evidence="2" id="KW-1185">Reference proteome</keyword>
<proteinExistence type="predicted"/>
<dbReference type="RefSeq" id="WP_013042768.1">
    <property type="nucleotide sequence ID" value="NC_014008.1"/>
</dbReference>
<dbReference type="OrthoDB" id="1144359at2"/>
<dbReference type="STRING" id="583355.Caka_1024"/>
<organism evidence="1 2">
    <name type="scientific">Coraliomargarita akajimensis (strain DSM 45221 / IAM 15411 / JCM 23193 / KCTC 12865 / 04OKA010-24)</name>
    <dbReference type="NCBI Taxonomy" id="583355"/>
    <lineage>
        <taxon>Bacteria</taxon>
        <taxon>Pseudomonadati</taxon>
        <taxon>Verrucomicrobiota</taxon>
        <taxon>Opitutia</taxon>
        <taxon>Puniceicoccales</taxon>
        <taxon>Coraliomargaritaceae</taxon>
        <taxon>Coraliomargarita</taxon>
    </lineage>
</organism>
<sequence>MTPEIVEFPFAKFIVHEHFIVGEPAYGVNMGLEELRVAGAQLIPRFEGRPWGYIGNRVNFNSVDPTVYANLKAQAPNFTAMAIVAHAPSTARVAALESVLIRSADLEFGLFDDLEHAQEWMLKVLGTSRLDSSRHPHRS</sequence>